<protein>
    <submittedName>
        <fullName evidence="2">Uncharacterized protein</fullName>
    </submittedName>
</protein>
<gene>
    <name evidence="2" type="ORF">OCTVUL_1B005797</name>
</gene>
<feature type="region of interest" description="Disordered" evidence="1">
    <location>
        <begin position="459"/>
        <end position="490"/>
    </location>
</feature>
<evidence type="ECO:0000256" key="1">
    <source>
        <dbReference type="SAM" id="MobiDB-lite"/>
    </source>
</evidence>
<keyword evidence="3" id="KW-1185">Reference proteome</keyword>
<accession>A0AA36BSV8</accession>
<proteinExistence type="predicted"/>
<evidence type="ECO:0000313" key="2">
    <source>
        <dbReference type="EMBL" id="CAI9740005.1"/>
    </source>
</evidence>
<evidence type="ECO:0000313" key="3">
    <source>
        <dbReference type="Proteomes" id="UP001162480"/>
    </source>
</evidence>
<dbReference type="Proteomes" id="UP001162480">
    <property type="component" value="Chromosome 24"/>
</dbReference>
<dbReference type="AlphaFoldDB" id="A0AA36BSV8"/>
<reference evidence="2" key="1">
    <citation type="submission" date="2023-08" db="EMBL/GenBank/DDBJ databases">
        <authorList>
            <person name="Alioto T."/>
            <person name="Alioto T."/>
            <person name="Gomez Garrido J."/>
        </authorList>
    </citation>
    <scope>NUCLEOTIDE SEQUENCE</scope>
</reference>
<organism evidence="2 3">
    <name type="scientific">Octopus vulgaris</name>
    <name type="common">Common octopus</name>
    <dbReference type="NCBI Taxonomy" id="6645"/>
    <lineage>
        <taxon>Eukaryota</taxon>
        <taxon>Metazoa</taxon>
        <taxon>Spiralia</taxon>
        <taxon>Lophotrochozoa</taxon>
        <taxon>Mollusca</taxon>
        <taxon>Cephalopoda</taxon>
        <taxon>Coleoidea</taxon>
        <taxon>Octopodiformes</taxon>
        <taxon>Octopoda</taxon>
        <taxon>Incirrata</taxon>
        <taxon>Octopodidae</taxon>
        <taxon>Octopus</taxon>
    </lineage>
</organism>
<dbReference type="EMBL" id="OX597837">
    <property type="protein sequence ID" value="CAI9740005.1"/>
    <property type="molecule type" value="Genomic_DNA"/>
</dbReference>
<name>A0AA36BSV8_OCTVU</name>
<sequence length="490" mass="54393">MKIQMNEYFPNSAHNIQTMPIYSSPASNEGMLSPVMEFANSMTPPTHTAPPAGDQMMMNPNQVITYSAPGQWIQQTTLLPNQSTLPVQHYHMAPATINSPPFYPHSISNPNAMSYMHSCGDSLPPQKSMSVPAMQSYKMEQRRQQSLIQIVNPNTGEDISKEILTNRMDEDLQELDSFRDNQINLLAKVTETTTTHESQNPVPGVMVPYLIHPIHLQEVNPVQQIMFESHIPLSHTSENIQEQSTTQTQIEMFDEEQEKPINCNNGNISVQTVIGTVKEDPVHRPALPQSENMMKTVSTENQSTQESSEMLPNKIVDSVEEFVPQNTVENETLAPEEVNSVQRHNQVSIVYPVLNKCHSKMSQTNAMDTSTAAQAAQARTENHPIESNSVEQPFQVGLPSYAEMTQHQIPSMTPLQVTQVQTPLLPAVSDPNQLQTRQPVVAYLPVVFYLEGTIPNGDPIAGPRSFQGSAHPQPLSAHGAKPTQGIQVDI</sequence>